<dbReference type="KEGG" id="orn:DV701_13855"/>
<dbReference type="AlphaFoldDB" id="A0A345NPV2"/>
<evidence type="ECO:0000313" key="2">
    <source>
        <dbReference type="Proteomes" id="UP000253790"/>
    </source>
</evidence>
<name>A0A345NPV2_9MICO</name>
<dbReference type="Proteomes" id="UP000253790">
    <property type="component" value="Chromosome"/>
</dbReference>
<accession>A0A345NPV2</accession>
<gene>
    <name evidence="1" type="ORF">DV701_13855</name>
</gene>
<protein>
    <submittedName>
        <fullName evidence="1">Uncharacterized protein</fullName>
    </submittedName>
</protein>
<keyword evidence="2" id="KW-1185">Reference proteome</keyword>
<dbReference type="OrthoDB" id="5146643at2"/>
<proteinExistence type="predicted"/>
<organism evidence="1 2">
    <name type="scientific">Ornithinimicrobium avium</name>
    <dbReference type="NCBI Taxonomy" id="2283195"/>
    <lineage>
        <taxon>Bacteria</taxon>
        <taxon>Bacillati</taxon>
        <taxon>Actinomycetota</taxon>
        <taxon>Actinomycetes</taxon>
        <taxon>Micrococcales</taxon>
        <taxon>Ornithinimicrobiaceae</taxon>
        <taxon>Ornithinimicrobium</taxon>
    </lineage>
</organism>
<dbReference type="RefSeq" id="WP_114929079.1">
    <property type="nucleotide sequence ID" value="NZ_CP031229.1"/>
</dbReference>
<sequence length="108" mass="12050">MRWDHSAPVTRAVALRLAEEDLPAQALSSTAAAFMDSGYGITNPDLLAQLLPSTRATYQTLRGLPHDQRLVDPIVRRQIRHTLALDREDPPRAGHIIWELDGHHRAAT</sequence>
<reference evidence="1 2" key="1">
    <citation type="submission" date="2018-07" db="EMBL/GenBank/DDBJ databases">
        <title>Complete genome sequencing of Ornithinimicrobium sp. AMA3305.</title>
        <authorList>
            <person name="Bae J.-W."/>
        </authorList>
    </citation>
    <scope>NUCLEOTIDE SEQUENCE [LARGE SCALE GENOMIC DNA]</scope>
    <source>
        <strain evidence="1 2">AMA3305</strain>
    </source>
</reference>
<evidence type="ECO:0000313" key="1">
    <source>
        <dbReference type="EMBL" id="AXH97060.1"/>
    </source>
</evidence>
<dbReference type="EMBL" id="CP031229">
    <property type="protein sequence ID" value="AXH97060.1"/>
    <property type="molecule type" value="Genomic_DNA"/>
</dbReference>